<keyword evidence="3" id="KW-0663">Pyridoxal phosphate</keyword>
<name>A0A380H9W4_9STAP</name>
<dbReference type="EC" id="2.6.1.9" evidence="6"/>
<protein>
    <submittedName>
        <fullName evidence="6">Histidinol-phosphate aminotransferase</fullName>
        <ecNumber evidence="6">2.6.1.9</ecNumber>
    </submittedName>
</protein>
<evidence type="ECO:0000313" key="7">
    <source>
        <dbReference type="Proteomes" id="UP000255425"/>
    </source>
</evidence>
<dbReference type="EMBL" id="UHDZ01000001">
    <property type="protein sequence ID" value="SUM73632.1"/>
    <property type="molecule type" value="Genomic_DNA"/>
</dbReference>
<evidence type="ECO:0000259" key="5">
    <source>
        <dbReference type="Pfam" id="PF00155"/>
    </source>
</evidence>
<dbReference type="Pfam" id="PF00155">
    <property type="entry name" value="Aminotran_1_2"/>
    <property type="match status" value="1"/>
</dbReference>
<keyword evidence="1 6" id="KW-0032">Aminotransferase</keyword>
<dbReference type="InterPro" id="IPR050106">
    <property type="entry name" value="HistidinolP_aminotransfase"/>
</dbReference>
<proteinExistence type="predicted"/>
<evidence type="ECO:0000256" key="1">
    <source>
        <dbReference type="ARBA" id="ARBA00022576"/>
    </source>
</evidence>
<dbReference type="Gene3D" id="3.40.640.10">
    <property type="entry name" value="Type I PLP-dependent aspartate aminotransferase-like (Major domain)"/>
    <property type="match status" value="1"/>
</dbReference>
<dbReference type="GO" id="GO:0004400">
    <property type="term" value="F:histidinol-phosphate transaminase activity"/>
    <property type="evidence" value="ECO:0007669"/>
    <property type="project" value="UniProtKB-EC"/>
</dbReference>
<dbReference type="GO" id="GO:0030170">
    <property type="term" value="F:pyridoxal phosphate binding"/>
    <property type="evidence" value="ECO:0007669"/>
    <property type="project" value="InterPro"/>
</dbReference>
<feature type="domain" description="Aminotransferase class I/classII large" evidence="5">
    <location>
        <begin position="31"/>
        <end position="283"/>
    </location>
</feature>
<organism evidence="6 7">
    <name type="scientific">Staphylococcus saccharolyticus</name>
    <dbReference type="NCBI Taxonomy" id="33028"/>
    <lineage>
        <taxon>Bacteria</taxon>
        <taxon>Bacillati</taxon>
        <taxon>Bacillota</taxon>
        <taxon>Bacilli</taxon>
        <taxon>Bacillales</taxon>
        <taxon>Staphylococcaceae</taxon>
        <taxon>Staphylococcus</taxon>
    </lineage>
</organism>
<evidence type="ECO:0000256" key="3">
    <source>
        <dbReference type="ARBA" id="ARBA00022898"/>
    </source>
</evidence>
<dbReference type="InterPro" id="IPR015421">
    <property type="entry name" value="PyrdxlP-dep_Trfase_major"/>
</dbReference>
<dbReference type="InterPro" id="IPR004839">
    <property type="entry name" value="Aminotransferase_I/II_large"/>
</dbReference>
<dbReference type="PANTHER" id="PTHR43643">
    <property type="entry name" value="HISTIDINOL-PHOSPHATE AMINOTRANSFERASE 2"/>
    <property type="match status" value="1"/>
</dbReference>
<dbReference type="PANTHER" id="PTHR43643:SF3">
    <property type="entry name" value="HISTIDINOL-PHOSPHATE AMINOTRANSFERASE"/>
    <property type="match status" value="1"/>
</dbReference>
<accession>A0A380H9W4</accession>
<evidence type="ECO:0000256" key="4">
    <source>
        <dbReference type="ARBA" id="ARBA00023102"/>
    </source>
</evidence>
<dbReference type="Gene3D" id="3.90.1150.10">
    <property type="entry name" value="Aspartate Aminotransferase, domain 1"/>
    <property type="match status" value="1"/>
</dbReference>
<keyword evidence="4" id="KW-0028">Amino-acid biosynthesis</keyword>
<dbReference type="AlphaFoldDB" id="A0A380H9W4"/>
<dbReference type="InterPro" id="IPR015422">
    <property type="entry name" value="PyrdxlP-dep_Trfase_small"/>
</dbReference>
<dbReference type="InterPro" id="IPR015424">
    <property type="entry name" value="PyrdxlP-dep_Trfase"/>
</dbReference>
<dbReference type="GO" id="GO:0000105">
    <property type="term" value="P:L-histidine biosynthetic process"/>
    <property type="evidence" value="ECO:0007669"/>
    <property type="project" value="UniProtKB-KW"/>
</dbReference>
<dbReference type="SUPFAM" id="SSF53383">
    <property type="entry name" value="PLP-dependent transferases"/>
    <property type="match status" value="1"/>
</dbReference>
<dbReference type="Proteomes" id="UP000255425">
    <property type="component" value="Unassembled WGS sequence"/>
</dbReference>
<keyword evidence="4" id="KW-0368">Histidine biosynthesis</keyword>
<keyword evidence="2 6" id="KW-0808">Transferase</keyword>
<sequence>MKKQLDQLSAYGPGLSPDTLKKKYGIEGELYKLASNENLYGPTPKVKEVIKAQLDNLYYYPESGSPALKEVLSKHLHVDASRILFGAGLDEVILMISRAVLTKGDTVVTSEATFDQYYHNAIVESAEVIQVPLKNGGYDLEGILNHIEDTTALVWLCNPNNPTGTYFSHDELHHFLERVPSHIPVLIDEAYVEFVTVNDFPDTLKLQEAFNNAFLLRTFSKAYGLRVGYVVASSDAIEKWNIIRPPFNVTRLSEYAAIAALEDQIYLNEITQINAKEREKFYQIPQSEHFLPS</sequence>
<evidence type="ECO:0000256" key="2">
    <source>
        <dbReference type="ARBA" id="ARBA00022679"/>
    </source>
</evidence>
<keyword evidence="7" id="KW-1185">Reference proteome</keyword>
<gene>
    <name evidence="6" type="primary">hisC_2</name>
    <name evidence="6" type="ORF">NCTC11807_02249</name>
</gene>
<reference evidence="6 7" key="1">
    <citation type="submission" date="2018-06" db="EMBL/GenBank/DDBJ databases">
        <authorList>
            <consortium name="Pathogen Informatics"/>
            <person name="Doyle S."/>
        </authorList>
    </citation>
    <scope>NUCLEOTIDE SEQUENCE [LARGE SCALE GENOMIC DNA]</scope>
    <source>
        <strain evidence="6 7">NCTC11807</strain>
    </source>
</reference>
<dbReference type="CDD" id="cd00609">
    <property type="entry name" value="AAT_like"/>
    <property type="match status" value="1"/>
</dbReference>
<evidence type="ECO:0000313" key="6">
    <source>
        <dbReference type="EMBL" id="SUM73632.1"/>
    </source>
</evidence>